<evidence type="ECO:0000313" key="2">
    <source>
        <dbReference type="EMBL" id="KAF2317220.1"/>
    </source>
</evidence>
<name>A0A6A6MUI6_HEVBR</name>
<feature type="region of interest" description="Disordered" evidence="1">
    <location>
        <begin position="1"/>
        <end position="21"/>
    </location>
</feature>
<evidence type="ECO:0000313" key="3">
    <source>
        <dbReference type="Proteomes" id="UP000467840"/>
    </source>
</evidence>
<accession>A0A6A6MUI6</accession>
<protein>
    <submittedName>
        <fullName evidence="2">Uncharacterized protein</fullName>
    </submittedName>
</protein>
<dbReference type="AlphaFoldDB" id="A0A6A6MUI6"/>
<dbReference type="EMBL" id="JAAGAX010000004">
    <property type="protein sequence ID" value="KAF2317220.1"/>
    <property type="molecule type" value="Genomic_DNA"/>
</dbReference>
<dbReference type="Proteomes" id="UP000467840">
    <property type="component" value="Chromosome 6"/>
</dbReference>
<organism evidence="2 3">
    <name type="scientific">Hevea brasiliensis</name>
    <name type="common">Para rubber tree</name>
    <name type="synonym">Siphonia brasiliensis</name>
    <dbReference type="NCBI Taxonomy" id="3981"/>
    <lineage>
        <taxon>Eukaryota</taxon>
        <taxon>Viridiplantae</taxon>
        <taxon>Streptophyta</taxon>
        <taxon>Embryophyta</taxon>
        <taxon>Tracheophyta</taxon>
        <taxon>Spermatophyta</taxon>
        <taxon>Magnoliopsida</taxon>
        <taxon>eudicotyledons</taxon>
        <taxon>Gunneridae</taxon>
        <taxon>Pentapetalae</taxon>
        <taxon>rosids</taxon>
        <taxon>fabids</taxon>
        <taxon>Malpighiales</taxon>
        <taxon>Euphorbiaceae</taxon>
        <taxon>Crotonoideae</taxon>
        <taxon>Micrandreae</taxon>
        <taxon>Hevea</taxon>
    </lineage>
</organism>
<reference evidence="2 3" key="1">
    <citation type="journal article" date="2020" name="Mol. Plant">
        <title>The Chromosome-Based Rubber Tree Genome Provides New Insights into Spurge Genome Evolution and Rubber Biosynthesis.</title>
        <authorList>
            <person name="Liu J."/>
            <person name="Shi C."/>
            <person name="Shi C.C."/>
            <person name="Li W."/>
            <person name="Zhang Q.J."/>
            <person name="Zhang Y."/>
            <person name="Li K."/>
            <person name="Lu H.F."/>
            <person name="Shi C."/>
            <person name="Zhu S.T."/>
            <person name="Xiao Z.Y."/>
            <person name="Nan H."/>
            <person name="Yue Y."/>
            <person name="Zhu X.G."/>
            <person name="Wu Y."/>
            <person name="Hong X.N."/>
            <person name="Fan G.Y."/>
            <person name="Tong Y."/>
            <person name="Zhang D."/>
            <person name="Mao C.L."/>
            <person name="Liu Y.L."/>
            <person name="Hao S.J."/>
            <person name="Liu W.Q."/>
            <person name="Lv M.Q."/>
            <person name="Zhang H.B."/>
            <person name="Liu Y."/>
            <person name="Hu-Tang G.R."/>
            <person name="Wang J.P."/>
            <person name="Wang J.H."/>
            <person name="Sun Y.H."/>
            <person name="Ni S.B."/>
            <person name="Chen W.B."/>
            <person name="Zhang X.C."/>
            <person name="Jiao Y.N."/>
            <person name="Eichler E.E."/>
            <person name="Li G.H."/>
            <person name="Liu X."/>
            <person name="Gao L.Z."/>
        </authorList>
    </citation>
    <scope>NUCLEOTIDE SEQUENCE [LARGE SCALE GENOMIC DNA]</scope>
    <source>
        <strain evidence="3">cv. GT1</strain>
        <tissue evidence="2">Leaf</tissue>
    </source>
</reference>
<gene>
    <name evidence="2" type="ORF">GH714_017778</name>
</gene>
<evidence type="ECO:0000256" key="1">
    <source>
        <dbReference type="SAM" id="MobiDB-lite"/>
    </source>
</evidence>
<comment type="caution">
    <text evidence="2">The sequence shown here is derived from an EMBL/GenBank/DDBJ whole genome shotgun (WGS) entry which is preliminary data.</text>
</comment>
<proteinExistence type="predicted"/>
<sequence>MKSCYGCQSGDPRPWQGVDTQSQEWRKELASMVIEVEHRQEARLQEMLAGQETKFHGIMDELKSLIAGLNCQDVETVEKRHWDEQVPITIIL</sequence>
<keyword evidence="3" id="KW-1185">Reference proteome</keyword>